<organism evidence="1">
    <name type="scientific">marine sediment metagenome</name>
    <dbReference type="NCBI Taxonomy" id="412755"/>
    <lineage>
        <taxon>unclassified sequences</taxon>
        <taxon>metagenomes</taxon>
        <taxon>ecological metagenomes</taxon>
    </lineage>
</organism>
<gene>
    <name evidence="1" type="ORF">LCGC14_1233460</name>
</gene>
<protein>
    <submittedName>
        <fullName evidence="1">Uncharacterized protein</fullName>
    </submittedName>
</protein>
<name>A0A0F9NQ07_9ZZZZ</name>
<dbReference type="EMBL" id="LAZR01006605">
    <property type="protein sequence ID" value="KKM90945.1"/>
    <property type="molecule type" value="Genomic_DNA"/>
</dbReference>
<dbReference type="AlphaFoldDB" id="A0A0F9NQ07"/>
<accession>A0A0F9NQ07</accession>
<feature type="non-terminal residue" evidence="1">
    <location>
        <position position="106"/>
    </location>
</feature>
<evidence type="ECO:0000313" key="1">
    <source>
        <dbReference type="EMBL" id="KKM90945.1"/>
    </source>
</evidence>
<comment type="caution">
    <text evidence="1">The sequence shown here is derived from an EMBL/GenBank/DDBJ whole genome shotgun (WGS) entry which is preliminary data.</text>
</comment>
<reference evidence="1" key="1">
    <citation type="journal article" date="2015" name="Nature">
        <title>Complex archaea that bridge the gap between prokaryotes and eukaryotes.</title>
        <authorList>
            <person name="Spang A."/>
            <person name="Saw J.H."/>
            <person name="Jorgensen S.L."/>
            <person name="Zaremba-Niedzwiedzka K."/>
            <person name="Martijn J."/>
            <person name="Lind A.E."/>
            <person name="van Eijk R."/>
            <person name="Schleper C."/>
            <person name="Guy L."/>
            <person name="Ettema T.J."/>
        </authorList>
    </citation>
    <scope>NUCLEOTIDE SEQUENCE</scope>
</reference>
<sequence length="106" mass="11089">MPVGKIGKAVSRNVGVGTPNITEAPGGFRRFFRFSQLAVGEAGTGRNIEDIWATFLEEVEDLGVPPEARSRMKSLGAKAIFGRGGLPKSVVSAAGSKESVAAIKET</sequence>
<proteinExistence type="predicted"/>